<dbReference type="Pfam" id="PF13359">
    <property type="entry name" value="DDE_Tnp_4"/>
    <property type="match status" value="1"/>
</dbReference>
<proteinExistence type="predicted"/>
<evidence type="ECO:0000313" key="5">
    <source>
        <dbReference type="Proteomes" id="UP000438448"/>
    </source>
</evidence>
<comment type="cofactor">
    <cofactor evidence="1">
        <name>a divalent metal cation</name>
        <dbReference type="ChEBI" id="CHEBI:60240"/>
    </cofactor>
</comment>
<dbReference type="InterPro" id="IPR027806">
    <property type="entry name" value="HARBI1_dom"/>
</dbReference>
<protein>
    <recommendedName>
        <fullName evidence="3">DDE Tnp4 domain-containing protein</fullName>
    </recommendedName>
</protein>
<dbReference type="Proteomes" id="UP000438448">
    <property type="component" value="Unassembled WGS sequence"/>
</dbReference>
<reference evidence="4 5" key="1">
    <citation type="submission" date="2019-10" db="EMBL/GenBank/DDBJ databases">
        <title>Nocardia macrotermitis sp. nov. and Nocardia aurantia sp. nov., isolated from the gut of fungus growing-termite Macrotermes natalensis.</title>
        <authorList>
            <person name="Benndorf R."/>
            <person name="Schwitalla J."/>
            <person name="Martin K."/>
            <person name="De Beer W."/>
            <person name="Kaster A.-K."/>
            <person name="Vollmers J."/>
            <person name="Poulsen M."/>
            <person name="Beemelmanns C."/>
        </authorList>
    </citation>
    <scope>NUCLEOTIDE SEQUENCE [LARGE SCALE GENOMIC DNA]</scope>
    <source>
        <strain evidence="4 5">RB20</strain>
    </source>
</reference>
<gene>
    <name evidence="4" type="ORF">NRB20_36500</name>
</gene>
<name>A0A7K0D474_9NOCA</name>
<accession>A0A7K0D474</accession>
<dbReference type="GO" id="GO:0046872">
    <property type="term" value="F:metal ion binding"/>
    <property type="evidence" value="ECO:0007669"/>
    <property type="project" value="UniProtKB-KW"/>
</dbReference>
<sequence length="203" mass="21723">MIADRAPSLHGALLAAKAAGYERIGVDGMLVETGRCGEPGPTPASAGKSGPTRARVDLWWSGKHHGHGGNVQVVTAPDGWPLWTSAVVPGRTHDITALRADEYLVPVLSVWTTDDRKVLADLGYVGEPDLLSTAARTPADGELTDEQKEANKAHNRVRCLGERGNALLKGFKALRRVSLCPWRIGAIVSAALVLLHHRHARTT</sequence>
<evidence type="ECO:0000313" key="4">
    <source>
        <dbReference type="EMBL" id="MQY20545.1"/>
    </source>
</evidence>
<evidence type="ECO:0000259" key="3">
    <source>
        <dbReference type="Pfam" id="PF13359"/>
    </source>
</evidence>
<feature type="domain" description="DDE Tnp4" evidence="3">
    <location>
        <begin position="56"/>
        <end position="194"/>
    </location>
</feature>
<comment type="caution">
    <text evidence="4">The sequence shown here is derived from an EMBL/GenBank/DDBJ whole genome shotgun (WGS) entry which is preliminary data.</text>
</comment>
<keyword evidence="5" id="KW-1185">Reference proteome</keyword>
<evidence type="ECO:0000256" key="1">
    <source>
        <dbReference type="ARBA" id="ARBA00001968"/>
    </source>
</evidence>
<keyword evidence="2" id="KW-0479">Metal-binding</keyword>
<organism evidence="4 5">
    <name type="scientific">Nocardia macrotermitis</name>
    <dbReference type="NCBI Taxonomy" id="2585198"/>
    <lineage>
        <taxon>Bacteria</taxon>
        <taxon>Bacillati</taxon>
        <taxon>Actinomycetota</taxon>
        <taxon>Actinomycetes</taxon>
        <taxon>Mycobacteriales</taxon>
        <taxon>Nocardiaceae</taxon>
        <taxon>Nocardia</taxon>
    </lineage>
</organism>
<evidence type="ECO:0000256" key="2">
    <source>
        <dbReference type="ARBA" id="ARBA00022723"/>
    </source>
</evidence>
<dbReference type="EMBL" id="WEGK01000007">
    <property type="protein sequence ID" value="MQY20545.1"/>
    <property type="molecule type" value="Genomic_DNA"/>
</dbReference>
<dbReference type="AlphaFoldDB" id="A0A7K0D474"/>